<dbReference type="Proteomes" id="UP000260862">
    <property type="component" value="Unassembled WGS sequence"/>
</dbReference>
<evidence type="ECO:0000313" key="1">
    <source>
        <dbReference type="EMBL" id="RGK56409.1"/>
    </source>
</evidence>
<organism evidence="1 2">
    <name type="scientific">Phocaeicola plebeius</name>
    <dbReference type="NCBI Taxonomy" id="310297"/>
    <lineage>
        <taxon>Bacteria</taxon>
        <taxon>Pseudomonadati</taxon>
        <taxon>Bacteroidota</taxon>
        <taxon>Bacteroidia</taxon>
        <taxon>Bacteroidales</taxon>
        <taxon>Bacteroidaceae</taxon>
        <taxon>Phocaeicola</taxon>
    </lineage>
</organism>
<keyword evidence="2" id="KW-1185">Reference proteome</keyword>
<gene>
    <name evidence="1" type="ORF">DXD04_06380</name>
</gene>
<dbReference type="AlphaFoldDB" id="A0A3E4N329"/>
<accession>A0A3E4N329</accession>
<reference evidence="1 2" key="1">
    <citation type="submission" date="2018-08" db="EMBL/GenBank/DDBJ databases">
        <title>A genome reference for cultivated species of the human gut microbiota.</title>
        <authorList>
            <person name="Zou Y."/>
            <person name="Xue W."/>
            <person name="Luo G."/>
        </authorList>
    </citation>
    <scope>NUCLEOTIDE SEQUENCE [LARGE SCALE GENOMIC DNA]</scope>
    <source>
        <strain evidence="1 2">TF10-3AC</strain>
    </source>
</reference>
<sequence>MAAEEDFVLSFTGEETDNLLKHTESMKNQTTEEDGETVQVYDTNGVPHKVSKTELLKKSTLALPALEDISSFVAVNAAGNAIGLMTKEQVASVLAGLIGINNTWFRDGGIVINPDNCLNNRVYMINISLGTINFDLFTYGNLLYFSQGEYHTQIAMSIYDNKRFTRMSSNGGNSWGEWREF</sequence>
<proteinExistence type="predicted"/>
<name>A0A3E4N329_9BACT</name>
<comment type="caution">
    <text evidence="1">The sequence shown here is derived from an EMBL/GenBank/DDBJ whole genome shotgun (WGS) entry which is preliminary data.</text>
</comment>
<protein>
    <submittedName>
        <fullName evidence="1">Uncharacterized protein</fullName>
    </submittedName>
</protein>
<evidence type="ECO:0000313" key="2">
    <source>
        <dbReference type="Proteomes" id="UP000260862"/>
    </source>
</evidence>
<dbReference type="RefSeq" id="WP_117671862.1">
    <property type="nucleotide sequence ID" value="NZ_CABOGR010000010.1"/>
</dbReference>
<dbReference type="EMBL" id="QSQT01000010">
    <property type="protein sequence ID" value="RGK56409.1"/>
    <property type="molecule type" value="Genomic_DNA"/>
</dbReference>